<gene>
    <name evidence="3" type="ORF">GCM10010421_11100</name>
</gene>
<dbReference type="Proteomes" id="UP001500460">
    <property type="component" value="Unassembled WGS sequence"/>
</dbReference>
<comment type="caution">
    <text evidence="3">The sequence shown here is derived from an EMBL/GenBank/DDBJ whole genome shotgun (WGS) entry which is preliminary data.</text>
</comment>
<reference evidence="4" key="1">
    <citation type="journal article" date="2019" name="Int. J. Syst. Evol. Microbiol.">
        <title>The Global Catalogue of Microorganisms (GCM) 10K type strain sequencing project: providing services to taxonomists for standard genome sequencing and annotation.</title>
        <authorList>
            <consortium name="The Broad Institute Genomics Platform"/>
            <consortium name="The Broad Institute Genome Sequencing Center for Infectious Disease"/>
            <person name="Wu L."/>
            <person name="Ma J."/>
        </authorList>
    </citation>
    <scope>NUCLEOTIDE SEQUENCE [LARGE SCALE GENOMIC DNA]</scope>
    <source>
        <strain evidence="4">JCM 6922</strain>
    </source>
</reference>
<protein>
    <recommendedName>
        <fullName evidence="2">ThuA-like domain-containing protein</fullName>
    </recommendedName>
</protein>
<name>A0ABP5WET5_9ACTN</name>
<sequence length="292" mass="30867">MGARAVRVRGGGGGAFAGPLGTREAGSGARTGAGRPDRSPSRGHPRGPKRPAGVPGPGRAPHRPPPRLGRMTSRLLVYTRTTDYRHDSIPAGVAALRALGGFAVDATEDPAALEAPLDRYAAVVFLSTSGEVLTPAGRARLAAYVEAGGGFAGVHAAACTEYDWPYYGELLGARFARHPAHQPGRAVVEDRAHPATRHLPAVWEFTDEWYDFRTNPRGRVHVLVRADESSYEGGGMGEDHPLAWCRDQGAGRVFYTALGHAAEAFDDPAFRAHLRGGIGWAARLGDGADRAG</sequence>
<dbReference type="SUPFAM" id="SSF52317">
    <property type="entry name" value="Class I glutamine amidotransferase-like"/>
    <property type="match status" value="1"/>
</dbReference>
<feature type="domain" description="ThuA-like" evidence="2">
    <location>
        <begin position="74"/>
        <end position="281"/>
    </location>
</feature>
<dbReference type="Pfam" id="PF06283">
    <property type="entry name" value="ThuA"/>
    <property type="match status" value="1"/>
</dbReference>
<evidence type="ECO:0000259" key="2">
    <source>
        <dbReference type="Pfam" id="PF06283"/>
    </source>
</evidence>
<evidence type="ECO:0000256" key="1">
    <source>
        <dbReference type="SAM" id="MobiDB-lite"/>
    </source>
</evidence>
<feature type="region of interest" description="Disordered" evidence="1">
    <location>
        <begin position="1"/>
        <end position="72"/>
    </location>
</feature>
<keyword evidence="4" id="KW-1185">Reference proteome</keyword>
<dbReference type="PANTHER" id="PTHR40469:SF2">
    <property type="entry name" value="GALACTOSE-BINDING DOMAIN-LIKE SUPERFAMILY PROTEIN"/>
    <property type="match status" value="1"/>
</dbReference>
<dbReference type="EMBL" id="BAAATK010000005">
    <property type="protein sequence ID" value="GAA2425987.1"/>
    <property type="molecule type" value="Genomic_DNA"/>
</dbReference>
<organism evidence="3 4">
    <name type="scientific">Streptomyces glaucus</name>
    <dbReference type="NCBI Taxonomy" id="284029"/>
    <lineage>
        <taxon>Bacteria</taxon>
        <taxon>Bacillati</taxon>
        <taxon>Actinomycetota</taxon>
        <taxon>Actinomycetes</taxon>
        <taxon>Kitasatosporales</taxon>
        <taxon>Streptomycetaceae</taxon>
        <taxon>Streptomyces</taxon>
    </lineage>
</organism>
<dbReference type="InterPro" id="IPR029010">
    <property type="entry name" value="ThuA-like"/>
</dbReference>
<dbReference type="Gene3D" id="3.40.50.880">
    <property type="match status" value="1"/>
</dbReference>
<feature type="compositionally biased region" description="Low complexity" evidence="1">
    <location>
        <begin position="50"/>
        <end position="59"/>
    </location>
</feature>
<dbReference type="PANTHER" id="PTHR40469">
    <property type="entry name" value="SECRETED GLYCOSYL HYDROLASE"/>
    <property type="match status" value="1"/>
</dbReference>
<dbReference type="InterPro" id="IPR029062">
    <property type="entry name" value="Class_I_gatase-like"/>
</dbReference>
<evidence type="ECO:0000313" key="3">
    <source>
        <dbReference type="EMBL" id="GAA2425987.1"/>
    </source>
</evidence>
<accession>A0ABP5WET5</accession>
<proteinExistence type="predicted"/>
<evidence type="ECO:0000313" key="4">
    <source>
        <dbReference type="Proteomes" id="UP001500460"/>
    </source>
</evidence>